<dbReference type="OrthoDB" id="9778595at2"/>
<accession>A0A1I6H9W0</accession>
<keyword evidence="6" id="KW-0479">Metal-binding</keyword>
<name>A0A1I6H9W0_9FLAO</name>
<dbReference type="Pfam" id="PF02424">
    <property type="entry name" value="ApbE"/>
    <property type="match status" value="2"/>
</dbReference>
<dbReference type="PANTHER" id="PTHR30040">
    <property type="entry name" value="THIAMINE BIOSYNTHESIS LIPOPROTEIN APBE"/>
    <property type="match status" value="1"/>
</dbReference>
<evidence type="ECO:0000256" key="4">
    <source>
        <dbReference type="ARBA" id="ARBA00022630"/>
    </source>
</evidence>
<dbReference type="GO" id="GO:0016740">
    <property type="term" value="F:transferase activity"/>
    <property type="evidence" value="ECO:0007669"/>
    <property type="project" value="UniProtKB-KW"/>
</dbReference>
<dbReference type="AlphaFoldDB" id="A0A1I6H9W0"/>
<evidence type="ECO:0000256" key="8">
    <source>
        <dbReference type="ARBA" id="ARBA00022842"/>
    </source>
</evidence>
<keyword evidence="4" id="KW-0285">Flavoprotein</keyword>
<dbReference type="Proteomes" id="UP000199534">
    <property type="component" value="Unassembled WGS sequence"/>
</dbReference>
<proteinExistence type="predicted"/>
<evidence type="ECO:0000256" key="7">
    <source>
        <dbReference type="ARBA" id="ARBA00022827"/>
    </source>
</evidence>
<evidence type="ECO:0000256" key="1">
    <source>
        <dbReference type="ARBA" id="ARBA00001946"/>
    </source>
</evidence>
<dbReference type="STRING" id="400055.SAMN04490243_2468"/>
<protein>
    <recommendedName>
        <fullName evidence="3">FAD:protein FMN transferase</fullName>
        <ecNumber evidence="2">2.7.1.180</ecNumber>
    </recommendedName>
    <alternativeName>
        <fullName evidence="9">Flavin transferase</fullName>
    </alternativeName>
</protein>
<reference evidence="11 12" key="1">
    <citation type="submission" date="2016-10" db="EMBL/GenBank/DDBJ databases">
        <authorList>
            <person name="de Groot N.N."/>
        </authorList>
    </citation>
    <scope>NUCLEOTIDE SEQUENCE [LARGE SCALE GENOMIC DNA]</scope>
    <source>
        <strain evidence="11 12">DSM 21019</strain>
    </source>
</reference>
<keyword evidence="8" id="KW-0460">Magnesium</keyword>
<evidence type="ECO:0000313" key="11">
    <source>
        <dbReference type="EMBL" id="SFR51319.1"/>
    </source>
</evidence>
<dbReference type="InterPro" id="IPR003374">
    <property type="entry name" value="ApbE-like_sf"/>
</dbReference>
<dbReference type="GO" id="GO:0046872">
    <property type="term" value="F:metal ion binding"/>
    <property type="evidence" value="ECO:0007669"/>
    <property type="project" value="UniProtKB-KW"/>
</dbReference>
<organism evidence="11 12">
    <name type="scientific">Robiginitalea myxolifaciens</name>
    <dbReference type="NCBI Taxonomy" id="400055"/>
    <lineage>
        <taxon>Bacteria</taxon>
        <taxon>Pseudomonadati</taxon>
        <taxon>Bacteroidota</taxon>
        <taxon>Flavobacteriia</taxon>
        <taxon>Flavobacteriales</taxon>
        <taxon>Flavobacteriaceae</taxon>
        <taxon>Robiginitalea</taxon>
    </lineage>
</organism>
<keyword evidence="11" id="KW-0449">Lipoprotein</keyword>
<comment type="catalytic activity">
    <reaction evidence="10">
        <text>L-threonyl-[protein] + FAD = FMN-L-threonyl-[protein] + AMP + H(+)</text>
        <dbReference type="Rhea" id="RHEA:36847"/>
        <dbReference type="Rhea" id="RHEA-COMP:11060"/>
        <dbReference type="Rhea" id="RHEA-COMP:11061"/>
        <dbReference type="ChEBI" id="CHEBI:15378"/>
        <dbReference type="ChEBI" id="CHEBI:30013"/>
        <dbReference type="ChEBI" id="CHEBI:57692"/>
        <dbReference type="ChEBI" id="CHEBI:74257"/>
        <dbReference type="ChEBI" id="CHEBI:456215"/>
        <dbReference type="EC" id="2.7.1.180"/>
    </reaction>
</comment>
<evidence type="ECO:0000313" key="12">
    <source>
        <dbReference type="Proteomes" id="UP000199534"/>
    </source>
</evidence>
<sequence length="284" mass="31040">MNLRQGYWLWLILVFQGLCAQDNPHVAVHRNEVILGTSIGITLVCESEEEGYMLLEEAFATFRRIENLTSASIATSEISQLNSRAGQKPVEVGDEVYQLLERALRIAEITDGAYDPVATPSHSYRELILDPESGKIGLPQKTMQLEITGIARGYGIEQVRNMMRMRQVPGGMINAGGLVGVWGRKASGERWLLGISDPNHVGQILKWIPLIESSVLLWRPGGSVDQVTVFASSAELAQCLGLALGVLGPEQGIPLVELLGDTEAILTDATGIMYWSRGLDLSLE</sequence>
<evidence type="ECO:0000256" key="3">
    <source>
        <dbReference type="ARBA" id="ARBA00016337"/>
    </source>
</evidence>
<dbReference type="Gene3D" id="3.10.520.10">
    <property type="entry name" value="ApbE-like domains"/>
    <property type="match status" value="2"/>
</dbReference>
<dbReference type="SUPFAM" id="SSF143631">
    <property type="entry name" value="ApbE-like"/>
    <property type="match status" value="1"/>
</dbReference>
<comment type="cofactor">
    <cofactor evidence="1">
        <name>Mg(2+)</name>
        <dbReference type="ChEBI" id="CHEBI:18420"/>
    </cofactor>
</comment>
<dbReference type="InterPro" id="IPR024932">
    <property type="entry name" value="ApbE"/>
</dbReference>
<dbReference type="EC" id="2.7.1.180" evidence="2"/>
<evidence type="ECO:0000256" key="2">
    <source>
        <dbReference type="ARBA" id="ARBA00011955"/>
    </source>
</evidence>
<dbReference type="RefSeq" id="WP_092982863.1">
    <property type="nucleotide sequence ID" value="NZ_FOYQ01000002.1"/>
</dbReference>
<evidence type="ECO:0000256" key="6">
    <source>
        <dbReference type="ARBA" id="ARBA00022723"/>
    </source>
</evidence>
<evidence type="ECO:0000256" key="10">
    <source>
        <dbReference type="ARBA" id="ARBA00048540"/>
    </source>
</evidence>
<keyword evidence="7" id="KW-0274">FAD</keyword>
<evidence type="ECO:0000256" key="9">
    <source>
        <dbReference type="ARBA" id="ARBA00031306"/>
    </source>
</evidence>
<keyword evidence="12" id="KW-1185">Reference proteome</keyword>
<evidence type="ECO:0000256" key="5">
    <source>
        <dbReference type="ARBA" id="ARBA00022679"/>
    </source>
</evidence>
<dbReference type="EMBL" id="FOYQ01000002">
    <property type="protein sequence ID" value="SFR51319.1"/>
    <property type="molecule type" value="Genomic_DNA"/>
</dbReference>
<keyword evidence="5" id="KW-0808">Transferase</keyword>
<dbReference type="PANTHER" id="PTHR30040:SF2">
    <property type="entry name" value="FAD:PROTEIN FMN TRANSFERASE"/>
    <property type="match status" value="1"/>
</dbReference>
<gene>
    <name evidence="11" type="ORF">SAMN04490243_2468</name>
</gene>